<protein>
    <recommendedName>
        <fullName evidence="3">Maturase K</fullName>
    </recommendedName>
</protein>
<organism evidence="1 2">
    <name type="scientific">Riccia sorocarpa</name>
    <dbReference type="NCBI Taxonomy" id="122646"/>
    <lineage>
        <taxon>Eukaryota</taxon>
        <taxon>Viridiplantae</taxon>
        <taxon>Streptophyta</taxon>
        <taxon>Embryophyta</taxon>
        <taxon>Marchantiophyta</taxon>
        <taxon>Marchantiopsida</taxon>
        <taxon>Marchantiidae</taxon>
        <taxon>Marchantiales</taxon>
        <taxon>Ricciaceae</taxon>
        <taxon>Riccia</taxon>
    </lineage>
</organism>
<comment type="caution">
    <text evidence="1">The sequence shown here is derived from an EMBL/GenBank/DDBJ whole genome shotgun (WGS) entry which is preliminary data.</text>
</comment>
<evidence type="ECO:0008006" key="3">
    <source>
        <dbReference type="Google" id="ProtNLM"/>
    </source>
</evidence>
<dbReference type="AlphaFoldDB" id="A0ABD3I1M6"/>
<keyword evidence="2" id="KW-1185">Reference proteome</keyword>
<evidence type="ECO:0000313" key="1">
    <source>
        <dbReference type="EMBL" id="KAL3696206.1"/>
    </source>
</evidence>
<dbReference type="Proteomes" id="UP001633002">
    <property type="component" value="Unassembled WGS sequence"/>
</dbReference>
<proteinExistence type="predicted"/>
<gene>
    <name evidence="1" type="ORF">R1sor_010282</name>
</gene>
<evidence type="ECO:0000313" key="2">
    <source>
        <dbReference type="Proteomes" id="UP001633002"/>
    </source>
</evidence>
<dbReference type="EMBL" id="JBJQOH010000002">
    <property type="protein sequence ID" value="KAL3696206.1"/>
    <property type="molecule type" value="Genomic_DNA"/>
</dbReference>
<accession>A0ABD3I1M6</accession>
<name>A0ABD3I1M6_9MARC</name>
<sequence length="184" mass="20654">MVCSELLVAPECWGGLGLPRIREFQQALIVRTFFKELKDPTHLFGFLFSVLRSAEGPCRRWRPDKVFFGPEDNILQSCFLLARRFLDVADARKIAVVIALEAEAASIHSLRQLQLFMSSNALPDWLAGNPIILSILGELQHATLLQDRPTFSSSEWKGPSGREMHSSVKASQIYLDLIADVEEA</sequence>
<reference evidence="1 2" key="1">
    <citation type="submission" date="2024-09" db="EMBL/GenBank/DDBJ databases">
        <title>Chromosome-scale assembly of Riccia sorocarpa.</title>
        <authorList>
            <person name="Paukszto L."/>
        </authorList>
    </citation>
    <scope>NUCLEOTIDE SEQUENCE [LARGE SCALE GENOMIC DNA]</scope>
    <source>
        <strain evidence="1">LP-2024</strain>
        <tissue evidence="1">Aerial parts of the thallus</tissue>
    </source>
</reference>